<keyword evidence="5 7" id="KW-0663">Pyridoxal phosphate</keyword>
<dbReference type="Pfam" id="PF00202">
    <property type="entry name" value="Aminotran_3"/>
    <property type="match status" value="1"/>
</dbReference>
<dbReference type="PROSITE" id="PS00600">
    <property type="entry name" value="AA_TRANSFER_CLASS_3"/>
    <property type="match status" value="1"/>
</dbReference>
<name>H1XWV9_CALAY</name>
<dbReference type="FunCoup" id="H1XWV9">
    <property type="interactions" value="451"/>
</dbReference>
<dbReference type="InterPro" id="IPR050103">
    <property type="entry name" value="Class-III_PLP-dep_AT"/>
</dbReference>
<organism evidence="9 10">
    <name type="scientific">Caldithrix abyssi DSM 13497</name>
    <dbReference type="NCBI Taxonomy" id="880073"/>
    <lineage>
        <taxon>Bacteria</taxon>
        <taxon>Pseudomonadati</taxon>
        <taxon>Calditrichota</taxon>
        <taxon>Calditrichia</taxon>
        <taxon>Calditrichales</taxon>
        <taxon>Calditrichaceae</taxon>
        <taxon>Caldithrix</taxon>
    </lineage>
</organism>
<dbReference type="InParanoid" id="H1XWV9"/>
<dbReference type="InterPro" id="IPR005814">
    <property type="entry name" value="Aminotrans_3"/>
</dbReference>
<evidence type="ECO:0000313" key="8">
    <source>
        <dbReference type="EMBL" id="APF19164.1"/>
    </source>
</evidence>
<dbReference type="Proteomes" id="UP000004671">
    <property type="component" value="Chromosome"/>
</dbReference>
<dbReference type="Proteomes" id="UP000183868">
    <property type="component" value="Chromosome"/>
</dbReference>
<dbReference type="InterPro" id="IPR004636">
    <property type="entry name" value="AcOrn/SuccOrn_fam"/>
</dbReference>
<evidence type="ECO:0000256" key="4">
    <source>
        <dbReference type="ARBA" id="ARBA00022679"/>
    </source>
</evidence>
<dbReference type="EMBL" id="CP018099">
    <property type="protein sequence ID" value="APF19164.1"/>
    <property type="molecule type" value="Genomic_DNA"/>
</dbReference>
<comment type="cofactor">
    <cofactor evidence="1">
        <name>pyridoxal 5'-phosphate</name>
        <dbReference type="ChEBI" id="CHEBI:597326"/>
    </cofactor>
</comment>
<keyword evidence="2 8" id="KW-0032">Aminotransferase</keyword>
<dbReference type="PaxDb" id="880073-Calab_3486"/>
<accession>H1XWV9</accession>
<sequence length="393" mass="43672">MNVLQNANRYLVNVYKRFPLDVERGEGVYLVDKNGHKYLDFLAGIAVNALGYQHPRIQKAILAQLNRNLHLSNYFIQDVQVELARRLVELTGYRRVFFTNSGTEAIEGLLKAAKKWGTHHQKSEIIALQGCFHGRTLGALSITMQEKYQKSFRPLLPGCRMIPANDTAALKQAVNENTLAVFYEGIMGEGGVRPLDVGFLKELYQLRERFDFLVFADEIQTGVGRTGYFYYFQKDGFRPDGFATAKGLGGGLPLGAFVLDEKLAEIFAPGEHGTTYGGNPLACASGLATVNEVAQQSFLNHVAQVGRYFKEQLGVFAGKYPEHIVAVRGEGLMVGLEVKERARDLMDAAFENGLLFNIAGGNTLRFVPPLIIEKTHVDEAIEKLQLTFQKAFG</sequence>
<evidence type="ECO:0000256" key="1">
    <source>
        <dbReference type="ARBA" id="ARBA00001933"/>
    </source>
</evidence>
<gene>
    <name evidence="8" type="primary">argD</name>
    <name evidence="8" type="ORF">Cabys_2415</name>
    <name evidence="9" type="ORF">Calab_3486</name>
</gene>
<keyword evidence="4 8" id="KW-0808">Transferase</keyword>
<dbReference type="STRING" id="880073.Cabys_2415"/>
<dbReference type="Gene3D" id="3.90.1150.10">
    <property type="entry name" value="Aspartate Aminotransferase, domain 1"/>
    <property type="match status" value="1"/>
</dbReference>
<dbReference type="AlphaFoldDB" id="H1XWV9"/>
<reference evidence="9 10" key="1">
    <citation type="submission" date="2011-09" db="EMBL/GenBank/DDBJ databases">
        <title>The permanent draft genome of Caldithrix abyssi DSM 13497.</title>
        <authorList>
            <consortium name="US DOE Joint Genome Institute (JGI-PGF)"/>
            <person name="Lucas S."/>
            <person name="Han J."/>
            <person name="Lapidus A."/>
            <person name="Bruce D."/>
            <person name="Goodwin L."/>
            <person name="Pitluck S."/>
            <person name="Peters L."/>
            <person name="Kyrpides N."/>
            <person name="Mavromatis K."/>
            <person name="Ivanova N."/>
            <person name="Mikhailova N."/>
            <person name="Chertkov O."/>
            <person name="Detter J.C."/>
            <person name="Tapia R."/>
            <person name="Han C."/>
            <person name="Land M."/>
            <person name="Hauser L."/>
            <person name="Markowitz V."/>
            <person name="Cheng J.-F."/>
            <person name="Hugenholtz P."/>
            <person name="Woyke T."/>
            <person name="Wu D."/>
            <person name="Spring S."/>
            <person name="Brambilla E."/>
            <person name="Klenk H.-P."/>
            <person name="Eisen J.A."/>
        </authorList>
    </citation>
    <scope>NUCLEOTIDE SEQUENCE [LARGE SCALE GENOMIC DNA]</scope>
    <source>
        <strain evidence="9 10">DSM 13497</strain>
    </source>
</reference>
<dbReference type="GO" id="GO:0042802">
    <property type="term" value="F:identical protein binding"/>
    <property type="evidence" value="ECO:0007669"/>
    <property type="project" value="TreeGrafter"/>
</dbReference>
<evidence type="ECO:0000313" key="9">
    <source>
        <dbReference type="EMBL" id="EHO43085.1"/>
    </source>
</evidence>
<dbReference type="PANTHER" id="PTHR11986">
    <property type="entry name" value="AMINOTRANSFERASE CLASS III"/>
    <property type="match status" value="1"/>
</dbReference>
<proteinExistence type="inferred from homology"/>
<dbReference type="eggNOG" id="COG4992">
    <property type="taxonomic scope" value="Bacteria"/>
</dbReference>
<dbReference type="GO" id="GO:0008483">
    <property type="term" value="F:transaminase activity"/>
    <property type="evidence" value="ECO:0007669"/>
    <property type="project" value="UniProtKB-KW"/>
</dbReference>
<dbReference type="SUPFAM" id="SSF53383">
    <property type="entry name" value="PLP-dependent transferases"/>
    <property type="match status" value="1"/>
</dbReference>
<dbReference type="GO" id="GO:0006526">
    <property type="term" value="P:L-arginine biosynthetic process"/>
    <property type="evidence" value="ECO:0007669"/>
    <property type="project" value="UniProtKB-ARBA"/>
</dbReference>
<evidence type="ECO:0000256" key="5">
    <source>
        <dbReference type="ARBA" id="ARBA00022898"/>
    </source>
</evidence>
<evidence type="ECO:0000256" key="7">
    <source>
        <dbReference type="RuleBase" id="RU003560"/>
    </source>
</evidence>
<evidence type="ECO:0000256" key="2">
    <source>
        <dbReference type="ARBA" id="ARBA00022576"/>
    </source>
</evidence>
<dbReference type="GO" id="GO:0030170">
    <property type="term" value="F:pyridoxal phosphate binding"/>
    <property type="evidence" value="ECO:0007669"/>
    <property type="project" value="InterPro"/>
</dbReference>
<dbReference type="FunFam" id="3.40.640.10:FF:000004">
    <property type="entry name" value="Acetylornithine aminotransferase"/>
    <property type="match status" value="1"/>
</dbReference>
<dbReference type="NCBIfam" id="NF002325">
    <property type="entry name" value="PRK01278.1"/>
    <property type="match status" value="1"/>
</dbReference>
<evidence type="ECO:0000256" key="6">
    <source>
        <dbReference type="ARBA" id="ARBA00029440"/>
    </source>
</evidence>
<dbReference type="OrthoDB" id="9801052at2"/>
<keyword evidence="10" id="KW-1185">Reference proteome</keyword>
<evidence type="ECO:0000313" key="11">
    <source>
        <dbReference type="Proteomes" id="UP000183868"/>
    </source>
</evidence>
<evidence type="ECO:0000256" key="3">
    <source>
        <dbReference type="ARBA" id="ARBA00022605"/>
    </source>
</evidence>
<dbReference type="HOGENOM" id="CLU_016922_10_1_0"/>
<dbReference type="PIRSF" id="PIRSF000521">
    <property type="entry name" value="Transaminase_4ab_Lys_Orn"/>
    <property type="match status" value="1"/>
</dbReference>
<dbReference type="InterPro" id="IPR015422">
    <property type="entry name" value="PyrdxlP-dep_Trfase_small"/>
</dbReference>
<dbReference type="InterPro" id="IPR015424">
    <property type="entry name" value="PyrdxlP-dep_Trfase"/>
</dbReference>
<comment type="similarity">
    <text evidence="7">Belongs to the class-III pyridoxal-phosphate-dependent aminotransferase family.</text>
</comment>
<comment type="pathway">
    <text evidence="6">Amino-acid biosynthesis.</text>
</comment>
<protein>
    <submittedName>
        <fullName evidence="9">Acetylornithine/succinyldiaminopimelateaminotran sferase</fullName>
    </submittedName>
    <submittedName>
        <fullName evidence="8">ArgD acetylornithine aminotransferase/acetylornithine/N-succinyldiaminopimelate aminotransferase</fullName>
    </submittedName>
</protein>
<dbReference type="InterPro" id="IPR015421">
    <property type="entry name" value="PyrdxlP-dep_Trfase_major"/>
</dbReference>
<dbReference type="Gene3D" id="3.40.640.10">
    <property type="entry name" value="Type I PLP-dependent aspartate aminotransferase-like (Major domain)"/>
    <property type="match status" value="1"/>
</dbReference>
<dbReference type="InterPro" id="IPR049704">
    <property type="entry name" value="Aminotrans_3_PPA_site"/>
</dbReference>
<evidence type="ECO:0000313" key="10">
    <source>
        <dbReference type="Proteomes" id="UP000004671"/>
    </source>
</evidence>
<dbReference type="CDD" id="cd00610">
    <property type="entry name" value="OAT_like"/>
    <property type="match status" value="1"/>
</dbReference>
<dbReference type="RefSeq" id="WP_006930570.1">
    <property type="nucleotide sequence ID" value="NZ_CM001402.1"/>
</dbReference>
<dbReference type="PANTHER" id="PTHR11986:SF79">
    <property type="entry name" value="ACETYLORNITHINE AMINOTRANSFERASE, MITOCHONDRIAL"/>
    <property type="match status" value="1"/>
</dbReference>
<keyword evidence="3" id="KW-0028">Amino-acid biosynthesis</keyword>
<dbReference type="NCBIfam" id="TIGR00707">
    <property type="entry name" value="argD"/>
    <property type="match status" value="1"/>
</dbReference>
<dbReference type="KEGG" id="caby:Cabys_2415"/>
<dbReference type="EMBL" id="CM001402">
    <property type="protein sequence ID" value="EHO43085.1"/>
    <property type="molecule type" value="Genomic_DNA"/>
</dbReference>
<reference evidence="8 11" key="2">
    <citation type="submission" date="2016-11" db="EMBL/GenBank/DDBJ databases">
        <title>Genomic analysis of Caldithrix abyssi and proposal of a novel bacterial phylum Caldithrichaeota.</title>
        <authorList>
            <person name="Kublanov I."/>
            <person name="Sigalova O."/>
            <person name="Gavrilov S."/>
            <person name="Lebedinsky A."/>
            <person name="Ivanova N."/>
            <person name="Daum C."/>
            <person name="Reddy T."/>
            <person name="Klenk H.P."/>
            <person name="Goker M."/>
            <person name="Reva O."/>
            <person name="Miroshnichenko M."/>
            <person name="Kyprides N."/>
            <person name="Woyke T."/>
            <person name="Gelfand M."/>
        </authorList>
    </citation>
    <scope>NUCLEOTIDE SEQUENCE [LARGE SCALE GENOMIC DNA]</scope>
    <source>
        <strain evidence="8 11">LF13</strain>
    </source>
</reference>